<accession>A0A844FE31</accession>
<dbReference type="Gene3D" id="3.30.1180.10">
    <property type="match status" value="1"/>
</dbReference>
<dbReference type="EMBL" id="JAKNID010000008">
    <property type="protein sequence ID" value="MCG4564559.1"/>
    <property type="molecule type" value="Genomic_DNA"/>
</dbReference>
<dbReference type="Proteomes" id="UP001108123">
    <property type="component" value="Unassembled WGS sequence"/>
</dbReference>
<dbReference type="PANTHER" id="PTHR33434">
    <property type="entry name" value="DEGV DOMAIN-CONTAINING PROTEIN DR_1986-RELATED"/>
    <property type="match status" value="1"/>
</dbReference>
<dbReference type="AlphaFoldDB" id="A0A844FE31"/>
<name>A0A844FE31_9FIRM</name>
<dbReference type="EMBL" id="VULR01000001">
    <property type="protein sequence ID" value="MSS42235.1"/>
    <property type="molecule type" value="Genomic_DNA"/>
</dbReference>
<dbReference type="SUPFAM" id="SSF82549">
    <property type="entry name" value="DAK1/DegV-like"/>
    <property type="match status" value="1"/>
</dbReference>
<dbReference type="Proteomes" id="UP000462760">
    <property type="component" value="Unassembled WGS sequence"/>
</dbReference>
<dbReference type="RefSeq" id="WP_154481533.1">
    <property type="nucleotide sequence ID" value="NZ_JAJBNW010000030.1"/>
</dbReference>
<organism evidence="4 5">
    <name type="scientific">Anaerosalibacter bizertensis</name>
    <dbReference type="NCBI Taxonomy" id="932217"/>
    <lineage>
        <taxon>Bacteria</taxon>
        <taxon>Bacillati</taxon>
        <taxon>Bacillota</taxon>
        <taxon>Tissierellia</taxon>
        <taxon>Tissierellales</taxon>
        <taxon>Sporanaerobacteraceae</taxon>
        <taxon>Anaerosalibacter</taxon>
    </lineage>
</organism>
<protein>
    <submittedName>
        <fullName evidence="4">DegV family protein</fullName>
    </submittedName>
</protein>
<gene>
    <name evidence="4" type="ORF">FYJ27_00595</name>
    <name evidence="3" type="ORF">L0P62_03760</name>
</gene>
<dbReference type="InterPro" id="IPR043168">
    <property type="entry name" value="DegV_C"/>
</dbReference>
<keyword evidence="6" id="KW-1185">Reference proteome</keyword>
<dbReference type="InterPro" id="IPR003797">
    <property type="entry name" value="DegV"/>
</dbReference>
<sequence length="291" mass="32362">MAVKILSDSACDLPKEILDEYNIDILPILVIKDDKEYLDGETLDPMKLYEDMRNGEVYKTAQIPPSVFEKKFEEIAKSGESTIYICFSSGLSGTYQSAVIAKEAIKEKYPDLDLEIVDSKSASVGFGLLVYKAAQMAKAGKSKEDILKTLDFYVDHIEHIFTVDDLEYLFRGGRVSRAQAIVGGLLNIKPILDIPEDGTLRPIEKVRGRNKVLKRMIKIMEERGGEADLKNQTIGINHGDDIEGAMRLKKMIEEKYGCTDFVINIIGCAIGAHSGPGTLSVFFLNEKPSQD</sequence>
<dbReference type="Gene3D" id="3.40.50.10170">
    <property type="match status" value="1"/>
</dbReference>
<dbReference type="PROSITE" id="PS50890">
    <property type="entry name" value="PUA"/>
    <property type="match status" value="1"/>
</dbReference>
<keyword evidence="2" id="KW-0446">Lipid-binding</keyword>
<reference evidence="3" key="2">
    <citation type="submission" date="2022-01" db="EMBL/GenBank/DDBJ databases">
        <title>Collection of gut derived symbiotic bacterial strains cultured from healthy donors.</title>
        <authorList>
            <person name="Lin H."/>
            <person name="Kohout C."/>
            <person name="Waligurski E."/>
            <person name="Pamer E.G."/>
        </authorList>
    </citation>
    <scope>NUCLEOTIDE SEQUENCE</scope>
    <source>
        <strain evidence="3">MSK.14.39</strain>
    </source>
</reference>
<reference evidence="4 5" key="1">
    <citation type="submission" date="2019-08" db="EMBL/GenBank/DDBJ databases">
        <title>In-depth cultivation of the pig gut microbiome towards novel bacterial diversity and tailored functional studies.</title>
        <authorList>
            <person name="Wylensek D."/>
            <person name="Hitch T.C.A."/>
            <person name="Clavel T."/>
        </authorList>
    </citation>
    <scope>NUCLEOTIDE SEQUENCE [LARGE SCALE GENOMIC DNA]</scope>
    <source>
        <strain evidence="4 5">Med78-601-WT-4W-RMD-3</strain>
    </source>
</reference>
<dbReference type="NCBIfam" id="TIGR00762">
    <property type="entry name" value="DegV"/>
    <property type="match status" value="1"/>
</dbReference>
<evidence type="ECO:0000313" key="5">
    <source>
        <dbReference type="Proteomes" id="UP000462760"/>
    </source>
</evidence>
<dbReference type="OrthoDB" id="9780660at2"/>
<dbReference type="InterPro" id="IPR050270">
    <property type="entry name" value="DegV_domain_contain"/>
</dbReference>
<comment type="function">
    <text evidence="1">May bind long-chain fatty acids, such as palmitate, and may play a role in lipid transport or fatty acid metabolism.</text>
</comment>
<evidence type="ECO:0000313" key="4">
    <source>
        <dbReference type="EMBL" id="MSS42235.1"/>
    </source>
</evidence>
<comment type="caution">
    <text evidence="4">The sequence shown here is derived from an EMBL/GenBank/DDBJ whole genome shotgun (WGS) entry which is preliminary data.</text>
</comment>
<proteinExistence type="predicted"/>
<dbReference type="PROSITE" id="PS51482">
    <property type="entry name" value="DEGV"/>
    <property type="match status" value="1"/>
</dbReference>
<evidence type="ECO:0000313" key="6">
    <source>
        <dbReference type="Proteomes" id="UP001108123"/>
    </source>
</evidence>
<dbReference type="Pfam" id="PF02645">
    <property type="entry name" value="DegV"/>
    <property type="match status" value="1"/>
</dbReference>
<evidence type="ECO:0000313" key="3">
    <source>
        <dbReference type="EMBL" id="MCG4564559.1"/>
    </source>
</evidence>
<dbReference type="PANTHER" id="PTHR33434:SF3">
    <property type="entry name" value="DEGV DOMAIN-CONTAINING PROTEIN YITS"/>
    <property type="match status" value="1"/>
</dbReference>
<dbReference type="GO" id="GO:0008289">
    <property type="term" value="F:lipid binding"/>
    <property type="evidence" value="ECO:0007669"/>
    <property type="project" value="UniProtKB-KW"/>
</dbReference>
<evidence type="ECO:0000256" key="2">
    <source>
        <dbReference type="ARBA" id="ARBA00023121"/>
    </source>
</evidence>
<evidence type="ECO:0000256" key="1">
    <source>
        <dbReference type="ARBA" id="ARBA00003238"/>
    </source>
</evidence>